<evidence type="ECO:0000256" key="1">
    <source>
        <dbReference type="SAM" id="MobiDB-lite"/>
    </source>
</evidence>
<feature type="region of interest" description="Disordered" evidence="1">
    <location>
        <begin position="173"/>
        <end position="241"/>
    </location>
</feature>
<feature type="non-terminal residue" evidence="2">
    <location>
        <position position="281"/>
    </location>
</feature>
<name>A0A0F8YKG5_9ZZZZ</name>
<dbReference type="EMBL" id="LAZR01052930">
    <property type="protein sequence ID" value="KKK81868.1"/>
    <property type="molecule type" value="Genomic_DNA"/>
</dbReference>
<gene>
    <name evidence="2" type="ORF">LCGC14_2809070</name>
</gene>
<reference evidence="2" key="1">
    <citation type="journal article" date="2015" name="Nature">
        <title>Complex archaea that bridge the gap between prokaryotes and eukaryotes.</title>
        <authorList>
            <person name="Spang A."/>
            <person name="Saw J.H."/>
            <person name="Jorgensen S.L."/>
            <person name="Zaremba-Niedzwiedzka K."/>
            <person name="Martijn J."/>
            <person name="Lind A.E."/>
            <person name="van Eijk R."/>
            <person name="Schleper C."/>
            <person name="Guy L."/>
            <person name="Ettema T.J."/>
        </authorList>
    </citation>
    <scope>NUCLEOTIDE SEQUENCE</scope>
</reference>
<proteinExistence type="predicted"/>
<accession>A0A0F8YKG5</accession>
<feature type="region of interest" description="Disordered" evidence="1">
    <location>
        <begin position="60"/>
        <end position="85"/>
    </location>
</feature>
<feature type="compositionally biased region" description="Low complexity" evidence="1">
    <location>
        <begin position="64"/>
        <end position="85"/>
    </location>
</feature>
<dbReference type="AlphaFoldDB" id="A0A0F8YKG5"/>
<sequence length="281" mass="30801">MPEPFGPNLDDYTSPYTGRTGPEAYQEDLDAGRIELPADEFDANAAADRWIAEQAAIAEERSRTTGATTTVSSRTSRSRSTGRDVSVTEQISRRFIDIPTEEKFLDDFTNAFAGFAQGATAAGLGGGDLTAMMSQDFVQGMMNEYLGNLTQRALRGEELYELVGTEEDFRLIRREPGAESVTRGRSTEETRTEAGGTSRGRTTRETTAEGEGEPRTTTETTTTGRDTETGLSTSEKTRESRFRDITEVMSRPEISAVYKFSPTDFLGERFGGKLDEAALGR</sequence>
<evidence type="ECO:0000313" key="2">
    <source>
        <dbReference type="EMBL" id="KKK81868.1"/>
    </source>
</evidence>
<feature type="region of interest" description="Disordered" evidence="1">
    <location>
        <begin position="1"/>
        <end position="33"/>
    </location>
</feature>
<comment type="caution">
    <text evidence="2">The sequence shown here is derived from an EMBL/GenBank/DDBJ whole genome shotgun (WGS) entry which is preliminary data.</text>
</comment>
<organism evidence="2">
    <name type="scientific">marine sediment metagenome</name>
    <dbReference type="NCBI Taxonomy" id="412755"/>
    <lineage>
        <taxon>unclassified sequences</taxon>
        <taxon>metagenomes</taxon>
        <taxon>ecological metagenomes</taxon>
    </lineage>
</organism>
<feature type="compositionally biased region" description="Basic and acidic residues" evidence="1">
    <location>
        <begin position="202"/>
        <end position="216"/>
    </location>
</feature>
<protein>
    <submittedName>
        <fullName evidence="2">Uncharacterized protein</fullName>
    </submittedName>
</protein>